<accession>A1ARF5</accession>
<dbReference type="EMBL" id="CP000482">
    <property type="protein sequence ID" value="ABK99925.1"/>
    <property type="molecule type" value="Genomic_DNA"/>
</dbReference>
<feature type="chain" id="PRO_5002632554" description="DUF5666 domain-containing protein" evidence="2">
    <location>
        <begin position="26"/>
        <end position="119"/>
    </location>
</feature>
<evidence type="ECO:0008006" key="5">
    <source>
        <dbReference type="Google" id="ProtNLM"/>
    </source>
</evidence>
<feature type="compositionally biased region" description="Low complexity" evidence="1">
    <location>
        <begin position="105"/>
        <end position="119"/>
    </location>
</feature>
<organism evidence="3 4">
    <name type="scientific">Pelobacter propionicus (strain DSM 2379 / NBRC 103807 / OttBd1)</name>
    <dbReference type="NCBI Taxonomy" id="338966"/>
    <lineage>
        <taxon>Bacteria</taxon>
        <taxon>Pseudomonadati</taxon>
        <taxon>Thermodesulfobacteriota</taxon>
        <taxon>Desulfuromonadia</taxon>
        <taxon>Desulfuromonadales</taxon>
        <taxon>Desulfuromonadaceae</taxon>
        <taxon>Pelobacter</taxon>
    </lineage>
</organism>
<name>A1ARF5_PELPD</name>
<dbReference type="HOGENOM" id="CLU_2059144_0_0_7"/>
<proteinExistence type="predicted"/>
<evidence type="ECO:0000256" key="2">
    <source>
        <dbReference type="SAM" id="SignalP"/>
    </source>
</evidence>
<dbReference type="KEGG" id="ppd:Ppro_2318"/>
<evidence type="ECO:0000313" key="3">
    <source>
        <dbReference type="EMBL" id="ABK99925.1"/>
    </source>
</evidence>
<evidence type="ECO:0000313" key="4">
    <source>
        <dbReference type="Proteomes" id="UP000006732"/>
    </source>
</evidence>
<sequence length="119" mass="12211">MRTRFISKAALLCAVLLGFAAPCPASEAPALTPDSIQTAQPEEAVIVSINQNKVTLQSITSAGKITTITSDTTEGLKVGDRVTLVGTTLKKSELPAPQHFKGGEASPSSSATPTSGDKS</sequence>
<dbReference type="Proteomes" id="UP000006732">
    <property type="component" value="Chromosome"/>
</dbReference>
<keyword evidence="2" id="KW-0732">Signal</keyword>
<dbReference type="RefSeq" id="WP_011736181.1">
    <property type="nucleotide sequence ID" value="NC_008609.1"/>
</dbReference>
<feature type="region of interest" description="Disordered" evidence="1">
    <location>
        <begin position="89"/>
        <end position="119"/>
    </location>
</feature>
<dbReference type="AlphaFoldDB" id="A1ARF5"/>
<protein>
    <recommendedName>
        <fullName evidence="5">DUF5666 domain-containing protein</fullName>
    </recommendedName>
</protein>
<reference evidence="3 4" key="1">
    <citation type="submission" date="2006-10" db="EMBL/GenBank/DDBJ databases">
        <title>Complete sequence of chromosome of Pelobacter propionicus DSM 2379.</title>
        <authorList>
            <consortium name="US DOE Joint Genome Institute"/>
            <person name="Copeland A."/>
            <person name="Lucas S."/>
            <person name="Lapidus A."/>
            <person name="Barry K."/>
            <person name="Detter J.C."/>
            <person name="Glavina del Rio T."/>
            <person name="Hammon N."/>
            <person name="Israni S."/>
            <person name="Dalin E."/>
            <person name="Tice H."/>
            <person name="Pitluck S."/>
            <person name="Saunders E."/>
            <person name="Brettin T."/>
            <person name="Bruce D."/>
            <person name="Han C."/>
            <person name="Tapia R."/>
            <person name="Schmutz J."/>
            <person name="Larimer F."/>
            <person name="Land M."/>
            <person name="Hauser L."/>
            <person name="Kyrpides N."/>
            <person name="Kim E."/>
            <person name="Lovley D."/>
            <person name="Richardson P."/>
        </authorList>
    </citation>
    <scope>NUCLEOTIDE SEQUENCE [LARGE SCALE GENOMIC DNA]</scope>
    <source>
        <strain evidence="4">DSM 2379 / NBRC 103807 / OttBd1</strain>
    </source>
</reference>
<keyword evidence="4" id="KW-1185">Reference proteome</keyword>
<feature type="signal peptide" evidence="2">
    <location>
        <begin position="1"/>
        <end position="25"/>
    </location>
</feature>
<evidence type="ECO:0000256" key="1">
    <source>
        <dbReference type="SAM" id="MobiDB-lite"/>
    </source>
</evidence>
<gene>
    <name evidence="3" type="ordered locus">Ppro_2318</name>
</gene>